<evidence type="ECO:0000313" key="3">
    <source>
        <dbReference type="Proteomes" id="UP000014463"/>
    </source>
</evidence>
<reference evidence="2 3" key="1">
    <citation type="journal article" date="2013" name="Genome Announc.">
        <title>Draft genome sequence of the moderately halophilic gammaproteobacterium Halomonas anticariensis FP35.</title>
        <authorList>
            <person name="Tahrioui A."/>
            <person name="Quesada E."/>
            <person name="Llamas I."/>
        </authorList>
    </citation>
    <scope>NUCLEOTIDE SEQUENCE [LARGE SCALE GENOMIC DNA]</scope>
    <source>
        <strain evidence="3">DSM 16096 / CECT 5854 / LMG 22089 / FP35</strain>
    </source>
</reference>
<dbReference type="Gene3D" id="3.10.129.10">
    <property type="entry name" value="Hotdog Thioesterase"/>
    <property type="match status" value="1"/>
</dbReference>
<evidence type="ECO:0000259" key="1">
    <source>
        <dbReference type="Pfam" id="PF22818"/>
    </source>
</evidence>
<dbReference type="InterPro" id="IPR054545">
    <property type="entry name" value="ApeI-like"/>
</dbReference>
<dbReference type="SUPFAM" id="SSF54637">
    <property type="entry name" value="Thioesterase/thiol ester dehydrase-isomerase"/>
    <property type="match status" value="1"/>
</dbReference>
<dbReference type="Proteomes" id="UP000014463">
    <property type="component" value="Unassembled WGS sequence"/>
</dbReference>
<evidence type="ECO:0000313" key="2">
    <source>
        <dbReference type="EMBL" id="EPC03284.1"/>
    </source>
</evidence>
<dbReference type="EMBL" id="ASTJ01000012">
    <property type="protein sequence ID" value="EPC03284.1"/>
    <property type="molecule type" value="Genomic_DNA"/>
</dbReference>
<protein>
    <recommendedName>
        <fullName evidence="1">ApeI dehydratase-like domain-containing protein</fullName>
    </recommendedName>
</protein>
<comment type="caution">
    <text evidence="2">The sequence shown here is derived from an EMBL/GenBank/DDBJ whole genome shotgun (WGS) entry which is preliminary data.</text>
</comment>
<gene>
    <name evidence="2" type="ORF">L861_17225</name>
</gene>
<dbReference type="Pfam" id="PF22818">
    <property type="entry name" value="ApeI-like"/>
    <property type="match status" value="1"/>
</dbReference>
<dbReference type="STRING" id="1121939.L861_17225"/>
<dbReference type="InterPro" id="IPR029069">
    <property type="entry name" value="HotDog_dom_sf"/>
</dbReference>
<organism evidence="2 3">
    <name type="scientific">Litchfieldella anticariensis (strain DSM 16096 / CECT 5854 / CIP 108499 / LMG 22089 / FP35)</name>
    <name type="common">Halomonas anticariensis</name>
    <dbReference type="NCBI Taxonomy" id="1121939"/>
    <lineage>
        <taxon>Bacteria</taxon>
        <taxon>Pseudomonadati</taxon>
        <taxon>Pseudomonadota</taxon>
        <taxon>Gammaproteobacteria</taxon>
        <taxon>Oceanospirillales</taxon>
        <taxon>Halomonadaceae</taxon>
        <taxon>Litchfieldella</taxon>
    </lineage>
</organism>
<accession>S2L692</accession>
<dbReference type="eggNOG" id="COG0764">
    <property type="taxonomic scope" value="Bacteria"/>
</dbReference>
<keyword evidence="3" id="KW-1185">Reference proteome</keyword>
<name>S2L692_LITA3</name>
<feature type="domain" description="ApeI dehydratase-like" evidence="1">
    <location>
        <begin position="11"/>
        <end position="93"/>
    </location>
</feature>
<sequence length="103" mass="11413">MQHVSSGIILADHPALVGHFPKNPVVPAVIILHHVEEALGKWRADLTMSKIHRAKFVAVLRPAEEFQIIFSNTNEINISFECWKAGGLQFATGEIVARSNHHA</sequence>
<dbReference type="AlphaFoldDB" id="S2L692"/>
<proteinExistence type="predicted"/>